<sequence length="71" mass="8373">NKFLLYDIKWREALHLAIEKLHTAEGNTELLYTPKNKKKVETLLLEAVRRLGRMYRINIFTKRTDVKACVG</sequence>
<accession>A0ABD0JMH6</accession>
<evidence type="ECO:0000313" key="1">
    <source>
        <dbReference type="EMBL" id="KAK7476151.1"/>
    </source>
</evidence>
<feature type="non-terminal residue" evidence="1">
    <location>
        <position position="1"/>
    </location>
</feature>
<keyword evidence="2" id="KW-1185">Reference proteome</keyword>
<dbReference type="EMBL" id="JACVVK020000383">
    <property type="protein sequence ID" value="KAK7476151.1"/>
    <property type="molecule type" value="Genomic_DNA"/>
</dbReference>
<name>A0ABD0JMH6_9CAEN</name>
<dbReference type="Proteomes" id="UP001519460">
    <property type="component" value="Unassembled WGS sequence"/>
</dbReference>
<reference evidence="1 2" key="1">
    <citation type="journal article" date="2023" name="Sci. Data">
        <title>Genome assembly of the Korean intertidal mud-creeper Batillaria attramentaria.</title>
        <authorList>
            <person name="Patra A.K."/>
            <person name="Ho P.T."/>
            <person name="Jun S."/>
            <person name="Lee S.J."/>
            <person name="Kim Y."/>
            <person name="Won Y.J."/>
        </authorList>
    </citation>
    <scope>NUCLEOTIDE SEQUENCE [LARGE SCALE GENOMIC DNA]</scope>
    <source>
        <strain evidence="1">Wonlab-2016</strain>
    </source>
</reference>
<organism evidence="1 2">
    <name type="scientific">Batillaria attramentaria</name>
    <dbReference type="NCBI Taxonomy" id="370345"/>
    <lineage>
        <taxon>Eukaryota</taxon>
        <taxon>Metazoa</taxon>
        <taxon>Spiralia</taxon>
        <taxon>Lophotrochozoa</taxon>
        <taxon>Mollusca</taxon>
        <taxon>Gastropoda</taxon>
        <taxon>Caenogastropoda</taxon>
        <taxon>Sorbeoconcha</taxon>
        <taxon>Cerithioidea</taxon>
        <taxon>Batillariidae</taxon>
        <taxon>Batillaria</taxon>
    </lineage>
</organism>
<evidence type="ECO:0000313" key="2">
    <source>
        <dbReference type="Proteomes" id="UP001519460"/>
    </source>
</evidence>
<proteinExistence type="predicted"/>
<feature type="non-terminal residue" evidence="1">
    <location>
        <position position="71"/>
    </location>
</feature>
<comment type="caution">
    <text evidence="1">The sequence shown here is derived from an EMBL/GenBank/DDBJ whole genome shotgun (WGS) entry which is preliminary data.</text>
</comment>
<protein>
    <submittedName>
        <fullName evidence="1">Uncharacterized protein</fullName>
    </submittedName>
</protein>
<gene>
    <name evidence="1" type="ORF">BaRGS_00032575</name>
</gene>
<dbReference type="AlphaFoldDB" id="A0ABD0JMH6"/>